<evidence type="ECO:0000259" key="4">
    <source>
        <dbReference type="Pfam" id="PF01593"/>
    </source>
</evidence>
<dbReference type="PANTHER" id="PTHR10668">
    <property type="entry name" value="PHYTOENE DEHYDROGENASE"/>
    <property type="match status" value="1"/>
</dbReference>
<organism evidence="5 6">
    <name type="scientific">Streptomyces xiangluensis</name>
    <dbReference type="NCBI Taxonomy" id="2665720"/>
    <lineage>
        <taxon>Bacteria</taxon>
        <taxon>Bacillati</taxon>
        <taxon>Actinomycetota</taxon>
        <taxon>Actinomycetes</taxon>
        <taxon>Kitasatosporales</taxon>
        <taxon>Streptomycetaceae</taxon>
        <taxon>Streptomyces</taxon>
    </lineage>
</organism>
<dbReference type="SUPFAM" id="SSF51905">
    <property type="entry name" value="FAD/NAD(P)-binding domain"/>
    <property type="match status" value="1"/>
</dbReference>
<evidence type="ECO:0000256" key="2">
    <source>
        <dbReference type="ARBA" id="ARBA00038825"/>
    </source>
</evidence>
<comment type="subunit">
    <text evidence="2">Interacts with COX5B; this interaction may contribute to localize PYROXD2 to the inner face of the inner mitochondrial membrane.</text>
</comment>
<name>A0ABV8Z5I1_9ACTN</name>
<dbReference type="Pfam" id="PF01593">
    <property type="entry name" value="Amino_oxidase"/>
    <property type="match status" value="1"/>
</dbReference>
<keyword evidence="6" id="KW-1185">Reference proteome</keyword>
<evidence type="ECO:0000313" key="5">
    <source>
        <dbReference type="EMBL" id="MFC4472245.1"/>
    </source>
</evidence>
<evidence type="ECO:0000256" key="1">
    <source>
        <dbReference type="ARBA" id="ARBA00037217"/>
    </source>
</evidence>
<sequence>MARMVDAVVVGSGVNGMVAAAELAKEGWSVALVERGERIGGFIATEERTIPGYRHDTYSSWHPLFVSGGAYALLGDELHRHGLEYRNTDGFVTGTVTDEGRVVLAHRDPGTTTEGFAHASDRDAYLAMLQRFLDNADAIGGFLGGDLRSPRILKSVARLVRRERFTGTEAWLRAALTSGRSYARSEFVGDETDLLWAPWLLHAGLSPDHASGGLMLPILAATLHGFGLPVVAGGADNFVGAFEALLTELRVDIRTGQPVERILVTAGRATGVVAGGETILARRAVLASVTPSALYGELLPPDAPVPPVVRDQARRFRHGRAAMQIHVALSAPPTWNDDRLAAVPLLHFSDGSASTAIACAEAEAGLLPRRSTVVVGQQHVLDPSRVPEGAAALWIQLQELPYEPVGDAAGELDISGGWTKELAESYTLRVLARVARHAPDLNDKVLAWDAVTPADLAAYNPNAVAGDPYGGSAELDQNLLWRPLPSAARHATPVPGLWQIGASTHPGPGLGGGSGHLVAQQLIRGARRRITRR</sequence>
<dbReference type="InterPro" id="IPR036188">
    <property type="entry name" value="FAD/NAD-bd_sf"/>
</dbReference>
<evidence type="ECO:0000256" key="3">
    <source>
        <dbReference type="ARBA" id="ARBA00040298"/>
    </source>
</evidence>
<reference evidence="6" key="1">
    <citation type="journal article" date="2019" name="Int. J. Syst. Evol. Microbiol.">
        <title>The Global Catalogue of Microorganisms (GCM) 10K type strain sequencing project: providing services to taxonomists for standard genome sequencing and annotation.</title>
        <authorList>
            <consortium name="The Broad Institute Genomics Platform"/>
            <consortium name="The Broad Institute Genome Sequencing Center for Infectious Disease"/>
            <person name="Wu L."/>
            <person name="Ma J."/>
        </authorList>
    </citation>
    <scope>NUCLEOTIDE SEQUENCE [LARGE SCALE GENOMIC DNA]</scope>
    <source>
        <strain evidence="6">DT43</strain>
    </source>
</reference>
<dbReference type="PANTHER" id="PTHR10668:SF105">
    <property type="entry name" value="DEHYDROGENASE-RELATED"/>
    <property type="match status" value="1"/>
</dbReference>
<dbReference type="Proteomes" id="UP001596012">
    <property type="component" value="Unassembled WGS sequence"/>
</dbReference>
<protein>
    <recommendedName>
        <fullName evidence="3">Pyridine nucleotide-disulfide oxidoreductase domain-containing protein 2</fullName>
    </recommendedName>
</protein>
<evidence type="ECO:0000313" key="6">
    <source>
        <dbReference type="Proteomes" id="UP001596012"/>
    </source>
</evidence>
<comment type="caution">
    <text evidence="5">The sequence shown here is derived from an EMBL/GenBank/DDBJ whole genome shotgun (WGS) entry which is preliminary data.</text>
</comment>
<gene>
    <name evidence="5" type="ORF">ACFPH6_48565</name>
</gene>
<feature type="domain" description="Amine oxidase" evidence="4">
    <location>
        <begin position="16"/>
        <end position="507"/>
    </location>
</feature>
<proteinExistence type="predicted"/>
<dbReference type="InterPro" id="IPR002937">
    <property type="entry name" value="Amino_oxidase"/>
</dbReference>
<dbReference type="EMBL" id="JBHSFG010000111">
    <property type="protein sequence ID" value="MFC4472245.1"/>
    <property type="molecule type" value="Genomic_DNA"/>
</dbReference>
<dbReference type="RefSeq" id="WP_386355712.1">
    <property type="nucleotide sequence ID" value="NZ_JBHSFG010000111.1"/>
</dbReference>
<comment type="function">
    <text evidence="1">Probable oxidoreductase that may play a role as regulator of mitochondrial function.</text>
</comment>
<accession>A0ABV8Z5I1</accession>
<dbReference type="Gene3D" id="3.50.50.60">
    <property type="entry name" value="FAD/NAD(P)-binding domain"/>
    <property type="match status" value="2"/>
</dbReference>